<reference evidence="2" key="1">
    <citation type="journal article" date="2023" name="Mol. Phylogenet. Evol.">
        <title>Genome-scale phylogeny and comparative genomics of the fungal order Sordariales.</title>
        <authorList>
            <person name="Hensen N."/>
            <person name="Bonometti L."/>
            <person name="Westerberg I."/>
            <person name="Brannstrom I.O."/>
            <person name="Guillou S."/>
            <person name="Cros-Aarteil S."/>
            <person name="Calhoun S."/>
            <person name="Haridas S."/>
            <person name="Kuo A."/>
            <person name="Mondo S."/>
            <person name="Pangilinan J."/>
            <person name="Riley R."/>
            <person name="LaButti K."/>
            <person name="Andreopoulos B."/>
            <person name="Lipzen A."/>
            <person name="Chen C."/>
            <person name="Yan M."/>
            <person name="Daum C."/>
            <person name="Ng V."/>
            <person name="Clum A."/>
            <person name="Steindorff A."/>
            <person name="Ohm R.A."/>
            <person name="Martin F."/>
            <person name="Silar P."/>
            <person name="Natvig D.O."/>
            <person name="Lalanne C."/>
            <person name="Gautier V."/>
            <person name="Ament-Velasquez S.L."/>
            <person name="Kruys A."/>
            <person name="Hutchinson M.I."/>
            <person name="Powell A.J."/>
            <person name="Barry K."/>
            <person name="Miller A.N."/>
            <person name="Grigoriev I.V."/>
            <person name="Debuchy R."/>
            <person name="Gladieux P."/>
            <person name="Hiltunen Thoren M."/>
            <person name="Johannesson H."/>
        </authorList>
    </citation>
    <scope>NUCLEOTIDE SEQUENCE</scope>
    <source>
        <strain evidence="2">SMH4131-1</strain>
    </source>
</reference>
<proteinExistence type="inferred from homology"/>
<evidence type="ECO:0000313" key="2">
    <source>
        <dbReference type="EMBL" id="KAK3333969.1"/>
    </source>
</evidence>
<comment type="caution">
    <text evidence="2">The sequence shown here is derived from an EMBL/GenBank/DDBJ whole genome shotgun (WGS) entry which is preliminary data.</text>
</comment>
<dbReference type="EMBL" id="JAUEPO010000002">
    <property type="protein sequence ID" value="KAK3333969.1"/>
    <property type="molecule type" value="Genomic_DNA"/>
</dbReference>
<dbReference type="InterPro" id="IPR052985">
    <property type="entry name" value="CoA-trans_III_biosynth/detox"/>
</dbReference>
<evidence type="ECO:0000256" key="1">
    <source>
        <dbReference type="ARBA" id="ARBA00008383"/>
    </source>
</evidence>
<dbReference type="PANTHER" id="PTHR48229:SF1">
    <property type="entry name" value="ALPHA METHYLACYL-COA RACEMASE-RELATED"/>
    <property type="match status" value="1"/>
</dbReference>
<evidence type="ECO:0000313" key="3">
    <source>
        <dbReference type="Proteomes" id="UP001286456"/>
    </source>
</evidence>
<dbReference type="PANTHER" id="PTHR48229">
    <property type="entry name" value="CAIB/BAIF FAMILY ENZYME (AFU_ORTHOLOGUE AFUA_1G05360)-RELATED"/>
    <property type="match status" value="1"/>
</dbReference>
<dbReference type="InterPro" id="IPR023606">
    <property type="entry name" value="CoA-Trfase_III_dom_1_sf"/>
</dbReference>
<dbReference type="Gene3D" id="3.40.50.10540">
    <property type="entry name" value="Crotonobetainyl-coa:carnitine coa-transferase, domain 1"/>
    <property type="match status" value="1"/>
</dbReference>
<comment type="similarity">
    <text evidence="1">Belongs to the CoA-transferase III family.</text>
</comment>
<name>A0AAE0IZ94_9PEZI</name>
<protein>
    <submittedName>
        <fullName evidence="2">CoA-transferase family III</fullName>
    </submittedName>
</protein>
<dbReference type="Proteomes" id="UP001286456">
    <property type="component" value="Unassembled WGS sequence"/>
</dbReference>
<reference evidence="2" key="2">
    <citation type="submission" date="2023-06" db="EMBL/GenBank/DDBJ databases">
        <authorList>
            <consortium name="Lawrence Berkeley National Laboratory"/>
            <person name="Haridas S."/>
            <person name="Hensen N."/>
            <person name="Bonometti L."/>
            <person name="Westerberg I."/>
            <person name="Brannstrom I.O."/>
            <person name="Guillou S."/>
            <person name="Cros-Aarteil S."/>
            <person name="Calhoun S."/>
            <person name="Kuo A."/>
            <person name="Mondo S."/>
            <person name="Pangilinan J."/>
            <person name="Riley R."/>
            <person name="Labutti K."/>
            <person name="Andreopoulos B."/>
            <person name="Lipzen A."/>
            <person name="Chen C."/>
            <person name="Yanf M."/>
            <person name="Daum C."/>
            <person name="Ng V."/>
            <person name="Clum A."/>
            <person name="Steindorff A."/>
            <person name="Ohm R."/>
            <person name="Martin F."/>
            <person name="Silar P."/>
            <person name="Natvig D."/>
            <person name="Lalanne C."/>
            <person name="Gautier V."/>
            <person name="Ament-Velasquez S.L."/>
            <person name="Kruys A."/>
            <person name="Hutchinson M.I."/>
            <person name="Powell A.J."/>
            <person name="Barry K."/>
            <person name="Miller A.N."/>
            <person name="Grigoriev I.V."/>
            <person name="Debuchy R."/>
            <person name="Gladieux P."/>
            <person name="Thoren M.H."/>
            <person name="Johannesson H."/>
        </authorList>
    </citation>
    <scope>NUCLEOTIDE SEQUENCE</scope>
    <source>
        <strain evidence="2">SMH4131-1</strain>
    </source>
</reference>
<keyword evidence="3" id="KW-1185">Reference proteome</keyword>
<dbReference type="GO" id="GO:0003824">
    <property type="term" value="F:catalytic activity"/>
    <property type="evidence" value="ECO:0007669"/>
    <property type="project" value="InterPro"/>
</dbReference>
<dbReference type="SUPFAM" id="SSF89796">
    <property type="entry name" value="CoA-transferase family III (CaiB/BaiF)"/>
    <property type="match status" value="2"/>
</dbReference>
<gene>
    <name evidence="2" type="ORF">B0T19DRAFT_142558</name>
</gene>
<dbReference type="InterPro" id="IPR003673">
    <property type="entry name" value="CoA-Trfase_fam_III"/>
</dbReference>
<dbReference type="Pfam" id="PF02515">
    <property type="entry name" value="CoA_transf_3"/>
    <property type="match status" value="1"/>
</dbReference>
<organism evidence="2 3">
    <name type="scientific">Cercophora scortea</name>
    <dbReference type="NCBI Taxonomy" id="314031"/>
    <lineage>
        <taxon>Eukaryota</taxon>
        <taxon>Fungi</taxon>
        <taxon>Dikarya</taxon>
        <taxon>Ascomycota</taxon>
        <taxon>Pezizomycotina</taxon>
        <taxon>Sordariomycetes</taxon>
        <taxon>Sordariomycetidae</taxon>
        <taxon>Sordariales</taxon>
        <taxon>Lasiosphaeriaceae</taxon>
        <taxon>Cercophora</taxon>
    </lineage>
</organism>
<sequence length="593" mass="64630">MDVKHNSWVFPHSAPYSVIDGASDALRALLTACQTELPGAIFRHVNDVVFTTTSPNGDVVHFPTPLREQDVAVAIKALEACTIAAIATLQHDVRVRARKSIEVDLDKTSCFLMSAYLCTIDGMDKANPKAKSKIPDTDLNAAQSVLYRRLSANLYETKNPGEFYHIHGSLNASDTLRMIGLPAYDPKLVGYRDCINTIERAVKTFSVAELEKKNQRYRQAGIPALTWKGFRGTSHGKALLSLPPLTVRPMETSTPCVPFDSSGSRYALRGIKVLEMCRVIAGPTIGRSLAAHGASVLKVTSPHLPDVPFFQVDVNTGKHATALDLRNSPADRAVFEALLADADVVIDGYRPGALARLGYSPEVLSDLAERRGRGFVYVAEDCFGGTGVPGAEWAGRPGWQQIADCVTGVAWAQGKFMGLTEPVVPPFPMSDYGTGALGAVAAMAGLYRRATQGGSWICRTSLCQYDVFVMSLGPLPAEEQERLRQVHDADFFELRHNDSVDEVGRRALLSMKRVAPHLFKDEMMHTAWSTGFGADLTWPREAIRVSGLRIGHVRAARPNGFDAPGWEDWEEDEEITLDVDGNDGGQAGPLLRA</sequence>
<accession>A0AAE0IZ94</accession>
<dbReference type="AlphaFoldDB" id="A0AAE0IZ94"/>